<gene>
    <name evidence="2" type="ORF">SAMN06265368_1624</name>
</gene>
<keyword evidence="3" id="KW-1185">Reference proteome</keyword>
<dbReference type="EMBL" id="OBEL01000001">
    <property type="protein sequence ID" value="SNZ08374.1"/>
    <property type="molecule type" value="Genomic_DNA"/>
</dbReference>
<accession>A0A285NFT7</accession>
<evidence type="ECO:0000313" key="3">
    <source>
        <dbReference type="Proteomes" id="UP000219439"/>
    </source>
</evidence>
<evidence type="ECO:0000313" key="2">
    <source>
        <dbReference type="EMBL" id="SNZ08374.1"/>
    </source>
</evidence>
<proteinExistence type="predicted"/>
<reference evidence="2 3" key="1">
    <citation type="submission" date="2017-09" db="EMBL/GenBank/DDBJ databases">
        <authorList>
            <person name="Ehlers B."/>
            <person name="Leendertz F.H."/>
        </authorList>
    </citation>
    <scope>NUCLEOTIDE SEQUENCE [LARGE SCALE GENOMIC DNA]</scope>
    <source>
        <strain evidence="2 3">DSM 18289</strain>
    </source>
</reference>
<dbReference type="AlphaFoldDB" id="A0A285NFT7"/>
<protein>
    <submittedName>
        <fullName evidence="2">Uncharacterized protein</fullName>
    </submittedName>
</protein>
<evidence type="ECO:0000256" key="1">
    <source>
        <dbReference type="SAM" id="MobiDB-lite"/>
    </source>
</evidence>
<feature type="region of interest" description="Disordered" evidence="1">
    <location>
        <begin position="84"/>
        <end position="104"/>
    </location>
</feature>
<feature type="compositionally biased region" description="Polar residues" evidence="1">
    <location>
        <begin position="91"/>
        <end position="104"/>
    </location>
</feature>
<sequence length="104" mass="11693">MVSKSPPSRGQFVRRFMQNPAHEVNYPISVSVRNLQYQQPGASNTPLPQTSKAQISAAFRGFAKNGEKFTPHINASYHTINRPRIREQKSHYLTSPASKNIPSD</sequence>
<organism evidence="2 3">
    <name type="scientific">Cohaesibacter gelatinilyticus</name>
    <dbReference type="NCBI Taxonomy" id="372072"/>
    <lineage>
        <taxon>Bacteria</taxon>
        <taxon>Pseudomonadati</taxon>
        <taxon>Pseudomonadota</taxon>
        <taxon>Alphaproteobacteria</taxon>
        <taxon>Hyphomicrobiales</taxon>
        <taxon>Cohaesibacteraceae</taxon>
    </lineage>
</organism>
<name>A0A285NFT7_9HYPH</name>
<dbReference type="Proteomes" id="UP000219439">
    <property type="component" value="Unassembled WGS sequence"/>
</dbReference>